<dbReference type="EMBL" id="JBEDUW010000007">
    <property type="protein sequence ID" value="KAK9911626.1"/>
    <property type="molecule type" value="Genomic_DNA"/>
</dbReference>
<gene>
    <name evidence="2" type="ORF">M0R45_035522</name>
</gene>
<comment type="caution">
    <text evidence="2">The sequence shown here is derived from an EMBL/GenBank/DDBJ whole genome shotgun (WGS) entry which is preliminary data.</text>
</comment>
<evidence type="ECO:0000256" key="1">
    <source>
        <dbReference type="SAM" id="MobiDB-lite"/>
    </source>
</evidence>
<dbReference type="Proteomes" id="UP001457282">
    <property type="component" value="Unassembled WGS sequence"/>
</dbReference>
<feature type="region of interest" description="Disordered" evidence="1">
    <location>
        <begin position="1"/>
        <end position="25"/>
    </location>
</feature>
<proteinExistence type="predicted"/>
<evidence type="ECO:0000313" key="2">
    <source>
        <dbReference type="EMBL" id="KAK9911626.1"/>
    </source>
</evidence>
<sequence length="108" mass="11959">MQGPEKNTESEISSFVGKSGDIKPEHTTKCGLKTRTIVEATIWECQVRYFKVGGSQVILDHQQGAEGPPFACHSMGWGSLQNETRMAFSISRFRSAVEGINFSRPFCS</sequence>
<accession>A0AAW1VUI5</accession>
<organism evidence="2 3">
    <name type="scientific">Rubus argutus</name>
    <name type="common">Southern blackberry</name>
    <dbReference type="NCBI Taxonomy" id="59490"/>
    <lineage>
        <taxon>Eukaryota</taxon>
        <taxon>Viridiplantae</taxon>
        <taxon>Streptophyta</taxon>
        <taxon>Embryophyta</taxon>
        <taxon>Tracheophyta</taxon>
        <taxon>Spermatophyta</taxon>
        <taxon>Magnoliopsida</taxon>
        <taxon>eudicotyledons</taxon>
        <taxon>Gunneridae</taxon>
        <taxon>Pentapetalae</taxon>
        <taxon>rosids</taxon>
        <taxon>fabids</taxon>
        <taxon>Rosales</taxon>
        <taxon>Rosaceae</taxon>
        <taxon>Rosoideae</taxon>
        <taxon>Rosoideae incertae sedis</taxon>
        <taxon>Rubus</taxon>
    </lineage>
</organism>
<evidence type="ECO:0000313" key="3">
    <source>
        <dbReference type="Proteomes" id="UP001457282"/>
    </source>
</evidence>
<reference evidence="2 3" key="1">
    <citation type="journal article" date="2023" name="G3 (Bethesda)">
        <title>A chromosome-length genome assembly and annotation of blackberry (Rubus argutus, cv. 'Hillquist').</title>
        <authorList>
            <person name="Bruna T."/>
            <person name="Aryal R."/>
            <person name="Dudchenko O."/>
            <person name="Sargent D.J."/>
            <person name="Mead D."/>
            <person name="Buti M."/>
            <person name="Cavallini A."/>
            <person name="Hytonen T."/>
            <person name="Andres J."/>
            <person name="Pham M."/>
            <person name="Weisz D."/>
            <person name="Mascagni F."/>
            <person name="Usai G."/>
            <person name="Natali L."/>
            <person name="Bassil N."/>
            <person name="Fernandez G.E."/>
            <person name="Lomsadze A."/>
            <person name="Armour M."/>
            <person name="Olukolu B."/>
            <person name="Poorten T."/>
            <person name="Britton C."/>
            <person name="Davik J."/>
            <person name="Ashrafi H."/>
            <person name="Aiden E.L."/>
            <person name="Borodovsky M."/>
            <person name="Worthington M."/>
        </authorList>
    </citation>
    <scope>NUCLEOTIDE SEQUENCE [LARGE SCALE GENOMIC DNA]</scope>
    <source>
        <strain evidence="2">PI 553951</strain>
    </source>
</reference>
<keyword evidence="3" id="KW-1185">Reference proteome</keyword>
<dbReference type="AlphaFoldDB" id="A0AAW1VUI5"/>
<protein>
    <submittedName>
        <fullName evidence="2">Uncharacterized protein</fullName>
    </submittedName>
</protein>
<name>A0AAW1VUI5_RUBAR</name>